<feature type="transmembrane region" description="Helical" evidence="6">
    <location>
        <begin position="263"/>
        <end position="286"/>
    </location>
</feature>
<organism evidence="7 8">
    <name type="scientific">Mycena pura</name>
    <dbReference type="NCBI Taxonomy" id="153505"/>
    <lineage>
        <taxon>Eukaryota</taxon>
        <taxon>Fungi</taxon>
        <taxon>Dikarya</taxon>
        <taxon>Basidiomycota</taxon>
        <taxon>Agaricomycotina</taxon>
        <taxon>Agaricomycetes</taxon>
        <taxon>Agaricomycetidae</taxon>
        <taxon>Agaricales</taxon>
        <taxon>Marasmiineae</taxon>
        <taxon>Mycenaceae</taxon>
        <taxon>Mycena</taxon>
    </lineage>
</organism>
<protein>
    <recommendedName>
        <fullName evidence="9">Tetraspanin Tsp2</fullName>
    </recommendedName>
</protein>
<dbReference type="GO" id="GO:0016020">
    <property type="term" value="C:membrane"/>
    <property type="evidence" value="ECO:0007669"/>
    <property type="project" value="UniProtKB-SubCell"/>
</dbReference>
<evidence type="ECO:0000313" key="7">
    <source>
        <dbReference type="EMBL" id="KAJ7197740.1"/>
    </source>
</evidence>
<feature type="transmembrane region" description="Helical" evidence="6">
    <location>
        <begin position="193"/>
        <end position="217"/>
    </location>
</feature>
<dbReference type="InterPro" id="IPR018499">
    <property type="entry name" value="Tetraspanin/Peripherin"/>
</dbReference>
<evidence type="ECO:0000256" key="6">
    <source>
        <dbReference type="SAM" id="Phobius"/>
    </source>
</evidence>
<sequence>MSSSPTATERHADSREPSSSTAPMMPASHSSSSSSVQPANLRPVHTRVDSQPLSWIAPEDFDPNAVFDARPPLRPFTYHRSRTSSVAWDRDGSSSRPASLFGINPENNRASTSLSINFVPSKFSDVLAHGGARRRRRLKDMKAPVMARGGGVDAFKTGEARMADDRDDLDPHTTRVNFLDPSDPKSRWTRFKWVLLLFNAVYTMVAIVALVGCMLVWFDRIDKVDVLRIGNRTELIFSTLAASVALFTSVFGWAGVMMNNRSFLAFYTFFLWISFAFLVVPGYLAYRRSSLNLEGKLNFQWSEDFDTADRRRVQNALHCCGYFSPFVEASISSTCYSRSVLPGCKGPYFHFQRRALHAWYTTVFSLAGFYISTIVAALLCSNHVTYRFGKGMMPKAYRLDAASVALIMESYAAQIAEQHGPEVASVVLANSRPGTPAEFGNGKLGPMSYHERAVSPATDGARYSTIGTTTPDTAI</sequence>
<reference evidence="7" key="1">
    <citation type="submission" date="2023-03" db="EMBL/GenBank/DDBJ databases">
        <title>Massive genome expansion in bonnet fungi (Mycena s.s.) driven by repeated elements and novel gene families across ecological guilds.</title>
        <authorList>
            <consortium name="Lawrence Berkeley National Laboratory"/>
            <person name="Harder C.B."/>
            <person name="Miyauchi S."/>
            <person name="Viragh M."/>
            <person name="Kuo A."/>
            <person name="Thoen E."/>
            <person name="Andreopoulos B."/>
            <person name="Lu D."/>
            <person name="Skrede I."/>
            <person name="Drula E."/>
            <person name="Henrissat B."/>
            <person name="Morin E."/>
            <person name="Kohler A."/>
            <person name="Barry K."/>
            <person name="LaButti K."/>
            <person name="Morin E."/>
            <person name="Salamov A."/>
            <person name="Lipzen A."/>
            <person name="Mereny Z."/>
            <person name="Hegedus B."/>
            <person name="Baldrian P."/>
            <person name="Stursova M."/>
            <person name="Weitz H."/>
            <person name="Taylor A."/>
            <person name="Grigoriev I.V."/>
            <person name="Nagy L.G."/>
            <person name="Martin F."/>
            <person name="Kauserud H."/>
        </authorList>
    </citation>
    <scope>NUCLEOTIDE SEQUENCE</scope>
    <source>
        <strain evidence="7">9144</strain>
    </source>
</reference>
<evidence type="ECO:0000256" key="5">
    <source>
        <dbReference type="SAM" id="MobiDB-lite"/>
    </source>
</evidence>
<evidence type="ECO:0000256" key="4">
    <source>
        <dbReference type="ARBA" id="ARBA00023136"/>
    </source>
</evidence>
<feature type="transmembrane region" description="Helical" evidence="6">
    <location>
        <begin position="237"/>
        <end position="256"/>
    </location>
</feature>
<feature type="compositionally biased region" description="Low complexity" evidence="5">
    <location>
        <begin position="17"/>
        <end position="35"/>
    </location>
</feature>
<evidence type="ECO:0000256" key="2">
    <source>
        <dbReference type="ARBA" id="ARBA00022692"/>
    </source>
</evidence>
<dbReference type="AlphaFoldDB" id="A0AAD6V5G3"/>
<evidence type="ECO:0000256" key="1">
    <source>
        <dbReference type="ARBA" id="ARBA00004141"/>
    </source>
</evidence>
<gene>
    <name evidence="7" type="ORF">GGX14DRAFT_470755</name>
</gene>
<keyword evidence="8" id="KW-1185">Reference proteome</keyword>
<feature type="region of interest" description="Disordered" evidence="5">
    <location>
        <begin position="1"/>
        <end position="43"/>
    </location>
</feature>
<dbReference type="EMBL" id="JARJCW010000076">
    <property type="protein sequence ID" value="KAJ7197740.1"/>
    <property type="molecule type" value="Genomic_DNA"/>
</dbReference>
<feature type="transmembrane region" description="Helical" evidence="6">
    <location>
        <begin position="358"/>
        <end position="380"/>
    </location>
</feature>
<evidence type="ECO:0008006" key="9">
    <source>
        <dbReference type="Google" id="ProtNLM"/>
    </source>
</evidence>
<evidence type="ECO:0000256" key="3">
    <source>
        <dbReference type="ARBA" id="ARBA00022989"/>
    </source>
</evidence>
<dbReference type="Proteomes" id="UP001219525">
    <property type="component" value="Unassembled WGS sequence"/>
</dbReference>
<keyword evidence="3 6" id="KW-1133">Transmembrane helix</keyword>
<proteinExistence type="predicted"/>
<keyword evidence="4 6" id="KW-0472">Membrane</keyword>
<feature type="region of interest" description="Disordered" evidence="5">
    <location>
        <begin position="83"/>
        <end position="104"/>
    </location>
</feature>
<evidence type="ECO:0000313" key="8">
    <source>
        <dbReference type="Proteomes" id="UP001219525"/>
    </source>
</evidence>
<dbReference type="Pfam" id="PF00335">
    <property type="entry name" value="Tetraspanin"/>
    <property type="match status" value="1"/>
</dbReference>
<accession>A0AAD6V5G3</accession>
<keyword evidence="2 6" id="KW-0812">Transmembrane</keyword>
<name>A0AAD6V5G3_9AGAR</name>
<comment type="caution">
    <text evidence="7">The sequence shown here is derived from an EMBL/GenBank/DDBJ whole genome shotgun (WGS) entry which is preliminary data.</text>
</comment>
<comment type="subcellular location">
    <subcellularLocation>
        <location evidence="1">Membrane</location>
        <topology evidence="1">Multi-pass membrane protein</topology>
    </subcellularLocation>
</comment>